<dbReference type="RefSeq" id="WP_071309079.1">
    <property type="nucleotide sequence ID" value="NZ_MLQR01000017.1"/>
</dbReference>
<evidence type="ECO:0000256" key="2">
    <source>
        <dbReference type="ARBA" id="ARBA00023027"/>
    </source>
</evidence>
<dbReference type="OrthoDB" id="9768714at2"/>
<protein>
    <submittedName>
        <fullName evidence="6">Altronate oxidoreductase</fullName>
    </submittedName>
</protein>
<evidence type="ECO:0000259" key="4">
    <source>
        <dbReference type="Pfam" id="PF01232"/>
    </source>
</evidence>
<dbReference type="PANTHER" id="PTHR30524:SF0">
    <property type="entry name" value="ALTRONATE OXIDOREDUCTASE-RELATED"/>
    <property type="match status" value="1"/>
</dbReference>
<evidence type="ECO:0000256" key="1">
    <source>
        <dbReference type="ARBA" id="ARBA00023002"/>
    </source>
</evidence>
<dbReference type="InterPro" id="IPR008927">
    <property type="entry name" value="6-PGluconate_DH-like_C_sf"/>
</dbReference>
<dbReference type="SUPFAM" id="SSF48179">
    <property type="entry name" value="6-phosphogluconate dehydrogenase C-terminal domain-like"/>
    <property type="match status" value="1"/>
</dbReference>
<keyword evidence="7" id="KW-1185">Reference proteome</keyword>
<dbReference type="NCBIfam" id="NF002969">
    <property type="entry name" value="PRK03643.1"/>
    <property type="match status" value="1"/>
</dbReference>
<reference evidence="6 7" key="1">
    <citation type="submission" date="2016-10" db="EMBL/GenBank/DDBJ databases">
        <title>Draft genome sequences of four alkaliphilic bacteria belonging to the Anaerobacillus genus.</title>
        <authorList>
            <person name="Bassil N.M."/>
            <person name="Lloyd J.R."/>
        </authorList>
    </citation>
    <scope>NUCLEOTIDE SEQUENCE [LARGE SCALE GENOMIC DNA]</scope>
    <source>
        <strain evidence="6 7">DSM 18345</strain>
    </source>
</reference>
<dbReference type="InterPro" id="IPR013118">
    <property type="entry name" value="Mannitol_DH_C"/>
</dbReference>
<evidence type="ECO:0000313" key="6">
    <source>
        <dbReference type="EMBL" id="OIJ14690.1"/>
    </source>
</evidence>
<sequence>MQQILNRDLDKAKLSSSVIYEGQTNLPEKVIQFGEGNFLRGFIDWMINELNKQGLFNGRVVVVQPRSQDKIPIINEQDGLYTVVLKGIVKGERVEKSEIVSSISRGINIVENWDEILKVATSRDIRYVFSNTTEAGLTYLQEEYDPDSTPKSFPGKLTSLLYHRFIFMKGCPESGLVIIPCELVEENGNVLKQLVIKLANEWKLPKDFMSWVEFHNHFCNTLVDRIVTGYPKDDIEGIESMLGYKDRLLTVGEPYHLFAIDADESIAQEIPFEKAGLNVKWGDITPYREIKVRLLNGPHTMIAAVCYLSGVNTVQEAMEDKILGEFIKYGMYREIYPTINISEVEKKDFTDSVIERFLNPYNKHYLTDIALSSVSKFKSRLLPCLEEYVAQNNTLPGVITFSLAALLAYNRPIRIEGNSLVGMRGQEEYYIRDNQEVLNLVNKVWSKYDGSRSGIDQLVSEIIADSAIWGRNLTEIKQLPEAVAYYLNDIVENGMKMSVEKLILKVGAK</sequence>
<dbReference type="GO" id="GO:0019592">
    <property type="term" value="P:mannitol catabolic process"/>
    <property type="evidence" value="ECO:0007669"/>
    <property type="project" value="TreeGrafter"/>
</dbReference>
<evidence type="ECO:0000313" key="7">
    <source>
        <dbReference type="Proteomes" id="UP000179524"/>
    </source>
</evidence>
<gene>
    <name evidence="6" type="ORF">BKP37_07975</name>
</gene>
<dbReference type="GO" id="GO:0019698">
    <property type="term" value="P:D-galacturonate catabolic process"/>
    <property type="evidence" value="ECO:0007669"/>
    <property type="project" value="TreeGrafter"/>
</dbReference>
<dbReference type="InterPro" id="IPR013131">
    <property type="entry name" value="Mannitol_DH_N"/>
</dbReference>
<dbReference type="Gene3D" id="1.10.1040.10">
    <property type="entry name" value="N-(1-d-carboxylethyl)-l-norvaline Dehydrogenase, domain 2"/>
    <property type="match status" value="1"/>
</dbReference>
<proteinExistence type="predicted"/>
<dbReference type="Proteomes" id="UP000179524">
    <property type="component" value="Unassembled WGS sequence"/>
</dbReference>
<keyword evidence="1" id="KW-0560">Oxidoreductase</keyword>
<dbReference type="Gene3D" id="3.40.50.720">
    <property type="entry name" value="NAD(P)-binding Rossmann-like Domain"/>
    <property type="match status" value="1"/>
</dbReference>
<dbReference type="AlphaFoldDB" id="A0A1S2LR59"/>
<evidence type="ECO:0000259" key="5">
    <source>
        <dbReference type="Pfam" id="PF08125"/>
    </source>
</evidence>
<dbReference type="GO" id="GO:0009026">
    <property type="term" value="F:tagaturonate reductase activity"/>
    <property type="evidence" value="ECO:0007669"/>
    <property type="project" value="TreeGrafter"/>
</dbReference>
<name>A0A1S2LR59_9BACI</name>
<dbReference type="GO" id="GO:0005829">
    <property type="term" value="C:cytosol"/>
    <property type="evidence" value="ECO:0007669"/>
    <property type="project" value="TreeGrafter"/>
</dbReference>
<keyword evidence="2" id="KW-0520">NAD</keyword>
<dbReference type="InterPro" id="IPR013328">
    <property type="entry name" value="6PGD_dom2"/>
</dbReference>
<organism evidence="6 7">
    <name type="scientific">Anaerobacillus alkalilacustris</name>
    <dbReference type="NCBI Taxonomy" id="393763"/>
    <lineage>
        <taxon>Bacteria</taxon>
        <taxon>Bacillati</taxon>
        <taxon>Bacillota</taxon>
        <taxon>Bacilli</taxon>
        <taxon>Bacillales</taxon>
        <taxon>Bacillaceae</taxon>
        <taxon>Anaerobacillus</taxon>
    </lineage>
</organism>
<dbReference type="InterPro" id="IPR036291">
    <property type="entry name" value="NAD(P)-bd_dom_sf"/>
</dbReference>
<dbReference type="EMBL" id="MLQR01000017">
    <property type="protein sequence ID" value="OIJ14690.1"/>
    <property type="molecule type" value="Genomic_DNA"/>
</dbReference>
<dbReference type="PANTHER" id="PTHR30524">
    <property type="entry name" value="MANNITOL-1-PHOSPHATE 5-DEHYDROGENASE"/>
    <property type="match status" value="1"/>
</dbReference>
<feature type="domain" description="Mannitol dehydrogenase C-terminal" evidence="5">
    <location>
        <begin position="283"/>
        <end position="490"/>
    </location>
</feature>
<dbReference type="Pfam" id="PF08125">
    <property type="entry name" value="Mannitol_dh_C"/>
    <property type="match status" value="1"/>
</dbReference>
<dbReference type="SUPFAM" id="SSF51735">
    <property type="entry name" value="NAD(P)-binding Rossmann-fold domains"/>
    <property type="match status" value="1"/>
</dbReference>
<accession>A0A1S2LR59</accession>
<dbReference type="Pfam" id="PF01232">
    <property type="entry name" value="Mannitol_dh"/>
    <property type="match status" value="1"/>
</dbReference>
<comment type="catalytic activity">
    <reaction evidence="3">
        <text>D-mannitol 1-phosphate + NAD(+) = beta-D-fructose 6-phosphate + NADH + H(+)</text>
        <dbReference type="Rhea" id="RHEA:19661"/>
        <dbReference type="ChEBI" id="CHEBI:15378"/>
        <dbReference type="ChEBI" id="CHEBI:57540"/>
        <dbReference type="ChEBI" id="CHEBI:57634"/>
        <dbReference type="ChEBI" id="CHEBI:57945"/>
        <dbReference type="ChEBI" id="CHEBI:61381"/>
        <dbReference type="EC" id="1.1.1.17"/>
    </reaction>
</comment>
<dbReference type="GO" id="GO:0008926">
    <property type="term" value="F:mannitol-1-phosphate 5-dehydrogenase activity"/>
    <property type="evidence" value="ECO:0007669"/>
    <property type="project" value="UniProtKB-EC"/>
</dbReference>
<feature type="domain" description="Mannitol dehydrogenase N-terminal" evidence="4">
    <location>
        <begin position="29"/>
        <end position="273"/>
    </location>
</feature>
<evidence type="ECO:0000256" key="3">
    <source>
        <dbReference type="ARBA" id="ARBA00048615"/>
    </source>
</evidence>
<comment type="caution">
    <text evidence="6">The sequence shown here is derived from an EMBL/GenBank/DDBJ whole genome shotgun (WGS) entry which is preliminary data.</text>
</comment>